<name>G0NSY6_CAEBE</name>
<dbReference type="AlphaFoldDB" id="G0NSY6"/>
<keyword evidence="3" id="KW-1185">Reference proteome</keyword>
<dbReference type="InterPro" id="IPR036047">
    <property type="entry name" value="F-box-like_dom_sf"/>
</dbReference>
<dbReference type="EMBL" id="GL379941">
    <property type="protein sequence ID" value="EGT36998.1"/>
    <property type="molecule type" value="Genomic_DNA"/>
</dbReference>
<dbReference type="PANTHER" id="PTHR23014:SF1">
    <property type="entry name" value="DUF38 DOMAIN-CONTAINING PROTEIN-RELATED"/>
    <property type="match status" value="1"/>
</dbReference>
<dbReference type="HOGENOM" id="CLU_030831_0_3_1"/>
<dbReference type="PANTHER" id="PTHR23014">
    <property type="entry name" value="F-BOX A PROTEIN"/>
    <property type="match status" value="1"/>
</dbReference>
<evidence type="ECO:0000313" key="3">
    <source>
        <dbReference type="Proteomes" id="UP000008068"/>
    </source>
</evidence>
<dbReference type="InParanoid" id="G0NSY6"/>
<dbReference type="Pfam" id="PF00646">
    <property type="entry name" value="F-box"/>
    <property type="match status" value="1"/>
</dbReference>
<dbReference type="CDD" id="cd22150">
    <property type="entry name" value="F-box_CeFBXA-like"/>
    <property type="match status" value="1"/>
</dbReference>
<dbReference type="InterPro" id="IPR001810">
    <property type="entry name" value="F-box_dom"/>
</dbReference>
<dbReference type="SUPFAM" id="SSF81383">
    <property type="entry name" value="F-box domain"/>
    <property type="match status" value="1"/>
</dbReference>
<sequence length="357" mass="41072">MLTFLNLPNEILTKVVEELDISSIFIFRRVCHHLRNLIDDSKLSLRETNIEISVDDQVIGLSISCGQDIVKIGYRTHENGCVLINKYLAPLPPPPPPLPLTSKLLPPVPPKFPILSGRRPIFPNNPWLEISKNDMTHLIEGADFVEECLKDLDGILKILRWRTNSFRFSLEYNHPSVDHLLSPVVSRFLEFFLKKGPLHMNFASISILTPDELLIVLRWIEPRKLHLNMRPFPRTKIQATEFVKLGYWKQIEIFNSGSFVLTGVDFRDFLHFKNAIVAVEDVNCEDVKVLKEAFLRSTNVKQFNIVYENFADVLKLSEILGKPVTTGRWLFLIPESRLSLKISMNPPNHHCLNFVTC</sequence>
<dbReference type="SMART" id="SM00256">
    <property type="entry name" value="FBOX"/>
    <property type="match status" value="1"/>
</dbReference>
<evidence type="ECO:0000259" key="1">
    <source>
        <dbReference type="PROSITE" id="PS50181"/>
    </source>
</evidence>
<dbReference type="PROSITE" id="PS50181">
    <property type="entry name" value="FBOX"/>
    <property type="match status" value="1"/>
</dbReference>
<feature type="domain" description="F-box" evidence="1">
    <location>
        <begin position="1"/>
        <end position="48"/>
    </location>
</feature>
<proteinExistence type="predicted"/>
<reference evidence="3" key="1">
    <citation type="submission" date="2011-07" db="EMBL/GenBank/DDBJ databases">
        <authorList>
            <consortium name="Caenorhabditis brenneri Sequencing and Analysis Consortium"/>
            <person name="Wilson R.K."/>
        </authorList>
    </citation>
    <scope>NUCLEOTIDE SEQUENCE [LARGE SCALE GENOMIC DNA]</scope>
    <source>
        <strain evidence="3">PB2801</strain>
    </source>
</reference>
<dbReference type="InterPro" id="IPR002900">
    <property type="entry name" value="DUF38/FTH_CAE_spp"/>
</dbReference>
<accession>G0NSY6</accession>
<dbReference type="Pfam" id="PF01827">
    <property type="entry name" value="FTH"/>
    <property type="match status" value="1"/>
</dbReference>
<organism evidence="3">
    <name type="scientific">Caenorhabditis brenneri</name>
    <name type="common">Nematode worm</name>
    <dbReference type="NCBI Taxonomy" id="135651"/>
    <lineage>
        <taxon>Eukaryota</taxon>
        <taxon>Metazoa</taxon>
        <taxon>Ecdysozoa</taxon>
        <taxon>Nematoda</taxon>
        <taxon>Chromadorea</taxon>
        <taxon>Rhabditida</taxon>
        <taxon>Rhabditina</taxon>
        <taxon>Rhabditomorpha</taxon>
        <taxon>Rhabditoidea</taxon>
        <taxon>Rhabditidae</taxon>
        <taxon>Peloderinae</taxon>
        <taxon>Caenorhabditis</taxon>
    </lineage>
</organism>
<protein>
    <recommendedName>
        <fullName evidence="1">F-box domain-containing protein</fullName>
    </recommendedName>
</protein>
<dbReference type="Proteomes" id="UP000008068">
    <property type="component" value="Unassembled WGS sequence"/>
</dbReference>
<gene>
    <name evidence="2" type="ORF">CAEBREN_03536</name>
</gene>
<dbReference type="eggNOG" id="ENOG502T3K7">
    <property type="taxonomic scope" value="Eukaryota"/>
</dbReference>
<evidence type="ECO:0000313" key="2">
    <source>
        <dbReference type="EMBL" id="EGT36998.1"/>
    </source>
</evidence>